<feature type="transmembrane region" description="Helical" evidence="2">
    <location>
        <begin position="241"/>
        <end position="265"/>
    </location>
</feature>
<comment type="similarity">
    <text evidence="1">Belongs to the bacterial sugar transferase family.</text>
</comment>
<dbReference type="AlphaFoldDB" id="A0A0K1XFC5"/>
<dbReference type="GO" id="GO:0016780">
    <property type="term" value="F:phosphotransferase activity, for other substituted phosphate groups"/>
    <property type="evidence" value="ECO:0007669"/>
    <property type="project" value="TreeGrafter"/>
</dbReference>
<name>A0A0K1XFC5_9GAMM</name>
<dbReference type="Pfam" id="PF02397">
    <property type="entry name" value="Bac_transf"/>
    <property type="match status" value="1"/>
</dbReference>
<dbReference type="PANTHER" id="PTHR30576:SF0">
    <property type="entry name" value="UNDECAPRENYL-PHOSPHATE N-ACETYLGALACTOSAMINYL 1-PHOSPHATE TRANSFERASE-RELATED"/>
    <property type="match status" value="1"/>
</dbReference>
<dbReference type="PANTHER" id="PTHR30576">
    <property type="entry name" value="COLANIC BIOSYNTHESIS UDP-GLUCOSE LIPID CARRIER TRANSFERASE"/>
    <property type="match status" value="1"/>
</dbReference>
<evidence type="ECO:0000256" key="2">
    <source>
        <dbReference type="SAM" id="Phobius"/>
    </source>
</evidence>
<reference evidence="4 5" key="1">
    <citation type="journal article" date="2015" name="Genome Announc.">
        <title>Genome Sequences of Oblitimonas alkaliphila gen. nov. sp. nov. (Proposed), a Novel Bacterium of the Pseudomonadaceae Family.</title>
        <authorList>
            <person name="Lauer A.C."/>
            <person name="Nicholson A.C."/>
            <person name="Humrighouse B.W."/>
            <person name="Emery B."/>
            <person name="Drobish A."/>
            <person name="Juieng P."/>
            <person name="Loparev V."/>
            <person name="McQuiston J.R."/>
        </authorList>
    </citation>
    <scope>NUCLEOTIDE SEQUENCE [LARGE SCALE GENOMIC DNA]</scope>
    <source>
        <strain evidence="4 5">E5571</strain>
    </source>
</reference>
<gene>
    <name evidence="4" type="ORF">AKN88_08955</name>
</gene>
<dbReference type="RefSeq" id="WP_053101301.1">
    <property type="nucleotide sequence ID" value="NZ_CP012365.1"/>
</dbReference>
<dbReference type="Proteomes" id="UP000063953">
    <property type="component" value="Chromosome"/>
</dbReference>
<organism evidence="4 5">
    <name type="scientific">Thiopseudomonas alkaliphila</name>
    <dbReference type="NCBI Taxonomy" id="1697053"/>
    <lineage>
        <taxon>Bacteria</taxon>
        <taxon>Pseudomonadati</taxon>
        <taxon>Pseudomonadota</taxon>
        <taxon>Gammaproteobacteria</taxon>
        <taxon>Pseudomonadales</taxon>
        <taxon>Pseudomonadaceae</taxon>
        <taxon>Thiopseudomonas</taxon>
    </lineage>
</organism>
<sequence length="426" mass="48392">MTTHFHRRHSRWYEVILFSTLFQVVSGLLFIVLLPTAVVWPLQKILFAPDNTIINTMLASGLAYLSSLFIIKKLQKVPESNPIAYAVPTAIGCWAAAAIILFFLREESYSRPILLASFALMLIWIVLGAYANKLFNRKKFAVVPFGRAKHLECDHTAMMINLTQPNLGNRRFDGVIADLHTPELNAEWQRFLAQCTLARIPVYHTQHIIEALTGRVQIDHLSENQFGSLLPSSIYSGIKRFLDCVLVILLSPIILPIILIAAIAVKLDSKGGAFYNQKRMGFRGEAFTMYKLRSMRTDMPGKGYTVGEEDPRITKVGAFIRKYRIDELPQVLNILKGDMSFIGPRPESLELSKWYEKDVPFFSYRHIVRPGISGWAQVTQGYAAEVEGMTVKLEYDFYYIKNFSIWLDMLIVAKTIKTILTGFGAR</sequence>
<keyword evidence="2" id="KW-1133">Transmembrane helix</keyword>
<keyword evidence="2" id="KW-0472">Membrane</keyword>
<keyword evidence="5" id="KW-1185">Reference proteome</keyword>
<feature type="transmembrane region" description="Helical" evidence="2">
    <location>
        <begin position="12"/>
        <end position="40"/>
    </location>
</feature>
<evidence type="ECO:0000259" key="3">
    <source>
        <dbReference type="Pfam" id="PF02397"/>
    </source>
</evidence>
<feature type="transmembrane region" description="Helical" evidence="2">
    <location>
        <begin position="52"/>
        <end position="71"/>
    </location>
</feature>
<dbReference type="EMBL" id="CP012365">
    <property type="protein sequence ID" value="AKX60041.1"/>
    <property type="molecule type" value="Genomic_DNA"/>
</dbReference>
<dbReference type="InterPro" id="IPR003362">
    <property type="entry name" value="Bact_transf"/>
</dbReference>
<feature type="transmembrane region" description="Helical" evidence="2">
    <location>
        <begin position="83"/>
        <end position="103"/>
    </location>
</feature>
<accession>A0A0K1XFC5</accession>
<keyword evidence="2" id="KW-0812">Transmembrane</keyword>
<evidence type="ECO:0000313" key="4">
    <source>
        <dbReference type="EMBL" id="AKX60041.1"/>
    </source>
</evidence>
<dbReference type="PATRIC" id="fig|1698449.3.peg.1801"/>
<proteinExistence type="inferred from homology"/>
<feature type="transmembrane region" description="Helical" evidence="2">
    <location>
        <begin position="109"/>
        <end position="130"/>
    </location>
</feature>
<keyword evidence="4" id="KW-0808">Transferase</keyword>
<protein>
    <submittedName>
        <fullName evidence="4">Glycosyl transferase</fullName>
    </submittedName>
</protein>
<evidence type="ECO:0000313" key="5">
    <source>
        <dbReference type="Proteomes" id="UP000063953"/>
    </source>
</evidence>
<evidence type="ECO:0000256" key="1">
    <source>
        <dbReference type="ARBA" id="ARBA00006464"/>
    </source>
</evidence>
<feature type="domain" description="Bacterial sugar transferase" evidence="3">
    <location>
        <begin position="239"/>
        <end position="420"/>
    </location>
</feature>